<proteinExistence type="predicted"/>
<gene>
    <name evidence="2" type="ORF">EJD97_013748</name>
</gene>
<reference evidence="2" key="1">
    <citation type="submission" date="2019-05" db="EMBL/GenBank/DDBJ databases">
        <title>The de novo reference genome and transcriptome assemblies of the wild tomato species Solanum chilense.</title>
        <authorList>
            <person name="Stam R."/>
            <person name="Nosenko T."/>
            <person name="Hoerger A.C."/>
            <person name="Stephan W."/>
            <person name="Seidel M.A."/>
            <person name="Kuhn J.M.M."/>
            <person name="Haberer G."/>
            <person name="Tellier A."/>
        </authorList>
    </citation>
    <scope>NUCLEOTIDE SEQUENCE</scope>
    <source>
        <tissue evidence="2">Mature leaves</tissue>
    </source>
</reference>
<keyword evidence="1" id="KW-0472">Membrane</keyword>
<comment type="caution">
    <text evidence="2">The sequence shown here is derived from an EMBL/GenBank/DDBJ whole genome shotgun (WGS) entry which is preliminary data.</text>
</comment>
<organism evidence="2">
    <name type="scientific">Solanum chilense</name>
    <name type="common">Tomato</name>
    <name type="synonym">Lycopersicon chilense</name>
    <dbReference type="NCBI Taxonomy" id="4083"/>
    <lineage>
        <taxon>Eukaryota</taxon>
        <taxon>Viridiplantae</taxon>
        <taxon>Streptophyta</taxon>
        <taxon>Embryophyta</taxon>
        <taxon>Tracheophyta</taxon>
        <taxon>Spermatophyta</taxon>
        <taxon>Magnoliopsida</taxon>
        <taxon>eudicotyledons</taxon>
        <taxon>Gunneridae</taxon>
        <taxon>Pentapetalae</taxon>
        <taxon>asterids</taxon>
        <taxon>lamiids</taxon>
        <taxon>Solanales</taxon>
        <taxon>Solanaceae</taxon>
        <taxon>Solanoideae</taxon>
        <taxon>Solaneae</taxon>
        <taxon>Solanum</taxon>
        <taxon>Solanum subgen. Lycopersicon</taxon>
    </lineage>
</organism>
<evidence type="ECO:0000313" key="2">
    <source>
        <dbReference type="EMBL" id="TMX03819.1"/>
    </source>
</evidence>
<protein>
    <submittedName>
        <fullName evidence="2">Uncharacterized protein</fullName>
    </submittedName>
</protein>
<feature type="transmembrane region" description="Helical" evidence="1">
    <location>
        <begin position="7"/>
        <end position="28"/>
    </location>
</feature>
<keyword evidence="1" id="KW-0812">Transmembrane</keyword>
<evidence type="ECO:0000256" key="1">
    <source>
        <dbReference type="SAM" id="Phobius"/>
    </source>
</evidence>
<dbReference type="AlphaFoldDB" id="A0A6N2CAL7"/>
<sequence>MIIFYSIFNSIFVQLLLLVVLFLGFHVFSVPTLYAPMPFLLASMVVVFLLFLLLSYLCVLILLFFSVIMVSTIRDLVSVFLLMPIMR</sequence>
<accession>A0A6N2CAL7</accession>
<feature type="transmembrane region" description="Helical" evidence="1">
    <location>
        <begin position="40"/>
        <end position="65"/>
    </location>
</feature>
<keyword evidence="1" id="KW-1133">Transmembrane helix</keyword>
<name>A0A6N2CAL7_SOLCI</name>
<dbReference type="EMBL" id="RXGB01000353">
    <property type="protein sequence ID" value="TMX03819.1"/>
    <property type="molecule type" value="Genomic_DNA"/>
</dbReference>